<accession>A0A9D4GIV3</accession>
<evidence type="ECO:0000313" key="2">
    <source>
        <dbReference type="Proteomes" id="UP000828390"/>
    </source>
</evidence>
<gene>
    <name evidence="1" type="ORF">DPMN_119852</name>
</gene>
<organism evidence="1 2">
    <name type="scientific">Dreissena polymorpha</name>
    <name type="common">Zebra mussel</name>
    <name type="synonym">Mytilus polymorpha</name>
    <dbReference type="NCBI Taxonomy" id="45954"/>
    <lineage>
        <taxon>Eukaryota</taxon>
        <taxon>Metazoa</taxon>
        <taxon>Spiralia</taxon>
        <taxon>Lophotrochozoa</taxon>
        <taxon>Mollusca</taxon>
        <taxon>Bivalvia</taxon>
        <taxon>Autobranchia</taxon>
        <taxon>Heteroconchia</taxon>
        <taxon>Euheterodonta</taxon>
        <taxon>Imparidentia</taxon>
        <taxon>Neoheterodontei</taxon>
        <taxon>Myida</taxon>
        <taxon>Dreissenoidea</taxon>
        <taxon>Dreissenidae</taxon>
        <taxon>Dreissena</taxon>
    </lineage>
</organism>
<evidence type="ECO:0000313" key="1">
    <source>
        <dbReference type="EMBL" id="KAH3818251.1"/>
    </source>
</evidence>
<name>A0A9D4GIV3_DREPO</name>
<proteinExistence type="predicted"/>
<dbReference type="AlphaFoldDB" id="A0A9D4GIV3"/>
<dbReference type="Proteomes" id="UP000828390">
    <property type="component" value="Unassembled WGS sequence"/>
</dbReference>
<sequence>MMAEVLLSQKAVSTDGRGRQKWLLRVYTTQIVGGVVVYQRRIMDSVSKAIVDASQRTTDDGQKAITKAHDEHIVLRPTRQFCSKLTGRSVTFRKDGSTRDGPL</sequence>
<protein>
    <submittedName>
        <fullName evidence="1">Uncharacterized protein</fullName>
    </submittedName>
</protein>
<comment type="caution">
    <text evidence="1">The sequence shown here is derived from an EMBL/GenBank/DDBJ whole genome shotgun (WGS) entry which is preliminary data.</text>
</comment>
<keyword evidence="2" id="KW-1185">Reference proteome</keyword>
<reference evidence="1" key="2">
    <citation type="submission" date="2020-11" db="EMBL/GenBank/DDBJ databases">
        <authorList>
            <person name="McCartney M.A."/>
            <person name="Auch B."/>
            <person name="Kono T."/>
            <person name="Mallez S."/>
            <person name="Becker A."/>
            <person name="Gohl D.M."/>
            <person name="Silverstein K.A.T."/>
            <person name="Koren S."/>
            <person name="Bechman K.B."/>
            <person name="Herman A."/>
            <person name="Abrahante J.E."/>
            <person name="Garbe J."/>
        </authorList>
    </citation>
    <scope>NUCLEOTIDE SEQUENCE</scope>
    <source>
        <strain evidence="1">Duluth1</strain>
        <tissue evidence="1">Whole animal</tissue>
    </source>
</reference>
<reference evidence="1" key="1">
    <citation type="journal article" date="2019" name="bioRxiv">
        <title>The Genome of the Zebra Mussel, Dreissena polymorpha: A Resource for Invasive Species Research.</title>
        <authorList>
            <person name="McCartney M.A."/>
            <person name="Auch B."/>
            <person name="Kono T."/>
            <person name="Mallez S."/>
            <person name="Zhang Y."/>
            <person name="Obille A."/>
            <person name="Becker A."/>
            <person name="Abrahante J.E."/>
            <person name="Garbe J."/>
            <person name="Badalamenti J.P."/>
            <person name="Herman A."/>
            <person name="Mangelson H."/>
            <person name="Liachko I."/>
            <person name="Sullivan S."/>
            <person name="Sone E.D."/>
            <person name="Koren S."/>
            <person name="Silverstein K.A.T."/>
            <person name="Beckman K.B."/>
            <person name="Gohl D.M."/>
        </authorList>
    </citation>
    <scope>NUCLEOTIDE SEQUENCE</scope>
    <source>
        <strain evidence="1">Duluth1</strain>
        <tissue evidence="1">Whole animal</tissue>
    </source>
</reference>
<dbReference type="EMBL" id="JAIWYP010000005">
    <property type="protein sequence ID" value="KAH3818251.1"/>
    <property type="molecule type" value="Genomic_DNA"/>
</dbReference>